<feature type="compositionally biased region" description="Basic residues" evidence="1">
    <location>
        <begin position="1"/>
        <end position="17"/>
    </location>
</feature>
<comment type="caution">
    <text evidence="2">The sequence shown here is derived from an EMBL/GenBank/DDBJ whole genome shotgun (WGS) entry which is preliminary data.</text>
</comment>
<evidence type="ECO:0000313" key="2">
    <source>
        <dbReference type="EMBL" id="GMI24865.1"/>
    </source>
</evidence>
<organism evidence="2 3">
    <name type="scientific">Tetraparma gracilis</name>
    <dbReference type="NCBI Taxonomy" id="2962635"/>
    <lineage>
        <taxon>Eukaryota</taxon>
        <taxon>Sar</taxon>
        <taxon>Stramenopiles</taxon>
        <taxon>Ochrophyta</taxon>
        <taxon>Bolidophyceae</taxon>
        <taxon>Parmales</taxon>
        <taxon>Triparmaceae</taxon>
        <taxon>Tetraparma</taxon>
    </lineage>
</organism>
<proteinExistence type="predicted"/>
<name>A0ABQ6MEI3_9STRA</name>
<gene>
    <name evidence="2" type="ORF">TeGR_g5921</name>
</gene>
<keyword evidence="3" id="KW-1185">Reference proteome</keyword>
<dbReference type="Proteomes" id="UP001165060">
    <property type="component" value="Unassembled WGS sequence"/>
</dbReference>
<reference evidence="2 3" key="1">
    <citation type="journal article" date="2023" name="Commun. Biol.">
        <title>Genome analysis of Parmales, the sister group of diatoms, reveals the evolutionary specialization of diatoms from phago-mixotrophs to photoautotrophs.</title>
        <authorList>
            <person name="Ban H."/>
            <person name="Sato S."/>
            <person name="Yoshikawa S."/>
            <person name="Yamada K."/>
            <person name="Nakamura Y."/>
            <person name="Ichinomiya M."/>
            <person name="Sato N."/>
            <person name="Blanc-Mathieu R."/>
            <person name="Endo H."/>
            <person name="Kuwata A."/>
            <person name="Ogata H."/>
        </authorList>
    </citation>
    <scope>NUCLEOTIDE SEQUENCE [LARGE SCALE GENOMIC DNA]</scope>
</reference>
<feature type="region of interest" description="Disordered" evidence="1">
    <location>
        <begin position="1"/>
        <end position="49"/>
    </location>
</feature>
<sequence length="150" mass="16219">MAVRARGARKAAPKASKKGGPGTNAEMRKDHDARARKKKKKASKGKVAKKVAEVDEQEKALLKKEERIRVLYKAFTKAASGTAWLPGRRVRAFLEKNTTGEEEGGGMVFDVGDGGGALRELLGEEELGEVAAKAFVDFGALLELLPNGWR</sequence>
<accession>A0ABQ6MEI3</accession>
<evidence type="ECO:0000256" key="1">
    <source>
        <dbReference type="SAM" id="MobiDB-lite"/>
    </source>
</evidence>
<protein>
    <submittedName>
        <fullName evidence="2">Uncharacterized protein</fullName>
    </submittedName>
</protein>
<evidence type="ECO:0000313" key="3">
    <source>
        <dbReference type="Proteomes" id="UP001165060"/>
    </source>
</evidence>
<dbReference type="EMBL" id="BRYB01001401">
    <property type="protein sequence ID" value="GMI24865.1"/>
    <property type="molecule type" value="Genomic_DNA"/>
</dbReference>
<feature type="compositionally biased region" description="Basic residues" evidence="1">
    <location>
        <begin position="34"/>
        <end position="49"/>
    </location>
</feature>